<sequence>MVEIGDISQEVFERREQERAEQWRELGEYEGNPWGDLFIVLGGFAAEGDTLNGSAFETAVRGLQEECTANGTPIETVTRFGG</sequence>
<organism evidence="1 2">
    <name type="scientific">Leucobacter weissii</name>
    <dbReference type="NCBI Taxonomy" id="1983706"/>
    <lineage>
        <taxon>Bacteria</taxon>
        <taxon>Bacillati</taxon>
        <taxon>Actinomycetota</taxon>
        <taxon>Actinomycetes</taxon>
        <taxon>Micrococcales</taxon>
        <taxon>Microbacteriaceae</taxon>
        <taxon>Leucobacter</taxon>
    </lineage>
</organism>
<comment type="caution">
    <text evidence="1">The sequence shown here is derived from an EMBL/GenBank/DDBJ whole genome shotgun (WGS) entry which is preliminary data.</text>
</comment>
<keyword evidence="2" id="KW-1185">Reference proteome</keyword>
<evidence type="ECO:0000313" key="1">
    <source>
        <dbReference type="EMBL" id="MBO1901653.1"/>
    </source>
</evidence>
<dbReference type="RefSeq" id="WP_208097419.1">
    <property type="nucleotide sequence ID" value="NZ_JAGDYM010000007.1"/>
</dbReference>
<name>A0A939MIP8_9MICO</name>
<evidence type="ECO:0000313" key="2">
    <source>
        <dbReference type="Proteomes" id="UP000664382"/>
    </source>
</evidence>
<protein>
    <submittedName>
        <fullName evidence="1">Uncharacterized protein</fullName>
    </submittedName>
</protein>
<accession>A0A939MIP8</accession>
<dbReference type="AlphaFoldDB" id="A0A939MIP8"/>
<gene>
    <name evidence="1" type="ORF">J4H92_06765</name>
</gene>
<dbReference type="EMBL" id="JAGDYM010000007">
    <property type="protein sequence ID" value="MBO1901653.1"/>
    <property type="molecule type" value="Genomic_DNA"/>
</dbReference>
<proteinExistence type="predicted"/>
<reference evidence="1" key="1">
    <citation type="submission" date="2021-03" db="EMBL/GenBank/DDBJ databases">
        <title>Leucobacter chromiisoli sp. nov., isolated from chromium-containing soil of chemical plant.</title>
        <authorList>
            <person name="Xu Z."/>
        </authorList>
    </citation>
    <scope>NUCLEOTIDE SEQUENCE</scope>
    <source>
        <strain evidence="1">S27</strain>
    </source>
</reference>
<dbReference type="Proteomes" id="UP000664382">
    <property type="component" value="Unassembled WGS sequence"/>
</dbReference>